<organism evidence="4 5">
    <name type="scientific">Dendrothele bispora (strain CBS 962.96)</name>
    <dbReference type="NCBI Taxonomy" id="1314807"/>
    <lineage>
        <taxon>Eukaryota</taxon>
        <taxon>Fungi</taxon>
        <taxon>Dikarya</taxon>
        <taxon>Basidiomycota</taxon>
        <taxon>Agaricomycotina</taxon>
        <taxon>Agaricomycetes</taxon>
        <taxon>Agaricomycetidae</taxon>
        <taxon>Agaricales</taxon>
        <taxon>Agaricales incertae sedis</taxon>
        <taxon>Dendrothele</taxon>
    </lineage>
</organism>
<evidence type="ECO:0000313" key="5">
    <source>
        <dbReference type="Proteomes" id="UP000297245"/>
    </source>
</evidence>
<evidence type="ECO:0000256" key="1">
    <source>
        <dbReference type="SAM" id="MobiDB-lite"/>
    </source>
</evidence>
<keyword evidence="2" id="KW-1133">Transmembrane helix</keyword>
<dbReference type="InterPro" id="IPR045339">
    <property type="entry name" value="DUF6534"/>
</dbReference>
<dbReference type="PANTHER" id="PTHR40465">
    <property type="entry name" value="CHROMOSOME 1, WHOLE GENOME SHOTGUN SEQUENCE"/>
    <property type="match status" value="1"/>
</dbReference>
<reference evidence="4 5" key="1">
    <citation type="journal article" date="2019" name="Nat. Ecol. Evol.">
        <title>Megaphylogeny resolves global patterns of mushroom evolution.</title>
        <authorList>
            <person name="Varga T."/>
            <person name="Krizsan K."/>
            <person name="Foldi C."/>
            <person name="Dima B."/>
            <person name="Sanchez-Garcia M."/>
            <person name="Sanchez-Ramirez S."/>
            <person name="Szollosi G.J."/>
            <person name="Szarkandi J.G."/>
            <person name="Papp V."/>
            <person name="Albert L."/>
            <person name="Andreopoulos W."/>
            <person name="Angelini C."/>
            <person name="Antonin V."/>
            <person name="Barry K.W."/>
            <person name="Bougher N.L."/>
            <person name="Buchanan P."/>
            <person name="Buyck B."/>
            <person name="Bense V."/>
            <person name="Catcheside P."/>
            <person name="Chovatia M."/>
            <person name="Cooper J."/>
            <person name="Damon W."/>
            <person name="Desjardin D."/>
            <person name="Finy P."/>
            <person name="Geml J."/>
            <person name="Haridas S."/>
            <person name="Hughes K."/>
            <person name="Justo A."/>
            <person name="Karasinski D."/>
            <person name="Kautmanova I."/>
            <person name="Kiss B."/>
            <person name="Kocsube S."/>
            <person name="Kotiranta H."/>
            <person name="LaButti K.M."/>
            <person name="Lechner B.E."/>
            <person name="Liimatainen K."/>
            <person name="Lipzen A."/>
            <person name="Lukacs Z."/>
            <person name="Mihaltcheva S."/>
            <person name="Morgado L.N."/>
            <person name="Niskanen T."/>
            <person name="Noordeloos M.E."/>
            <person name="Ohm R.A."/>
            <person name="Ortiz-Santana B."/>
            <person name="Ovrebo C."/>
            <person name="Racz N."/>
            <person name="Riley R."/>
            <person name="Savchenko A."/>
            <person name="Shiryaev A."/>
            <person name="Soop K."/>
            <person name="Spirin V."/>
            <person name="Szebenyi C."/>
            <person name="Tomsovsky M."/>
            <person name="Tulloss R.E."/>
            <person name="Uehling J."/>
            <person name="Grigoriev I.V."/>
            <person name="Vagvolgyi C."/>
            <person name="Papp T."/>
            <person name="Martin F.M."/>
            <person name="Miettinen O."/>
            <person name="Hibbett D.S."/>
            <person name="Nagy L.G."/>
        </authorList>
    </citation>
    <scope>NUCLEOTIDE SEQUENCE [LARGE SCALE GENOMIC DNA]</scope>
    <source>
        <strain evidence="4 5">CBS 962.96</strain>
    </source>
</reference>
<dbReference type="OrthoDB" id="2681808at2759"/>
<feature type="transmembrane region" description="Helical" evidence="2">
    <location>
        <begin position="30"/>
        <end position="52"/>
    </location>
</feature>
<feature type="domain" description="DUF6534" evidence="3">
    <location>
        <begin position="179"/>
        <end position="266"/>
    </location>
</feature>
<sequence>MTHLDWNQARSLDPSSSPESFSALTDVPLFLGYIMSFMLQGILIVQIFIYYISFPMDPHYIKIIVAFVFLLECLWCFFATHAAGWSIIGFGDLFDLMNIWSFKALGPLCGLVELTVHGFYSWRIYQVKGHWCISIMVILLSILQCCAIFWSGTQPYPVLIIPIKEQKTLEILSIWLISSALCDVIIAITLMIMLPRASRLLIKSRPRLILLKVMKVVVETGLITAFSALMQLMFFFLFKTTLLQCIFYYILAKIYSNCMMAALNARLTGRVWKEAPDSK</sequence>
<keyword evidence="2" id="KW-0472">Membrane</keyword>
<evidence type="ECO:0000256" key="2">
    <source>
        <dbReference type="SAM" id="Phobius"/>
    </source>
</evidence>
<protein>
    <recommendedName>
        <fullName evidence="3">DUF6534 domain-containing protein</fullName>
    </recommendedName>
</protein>
<feature type="transmembrane region" description="Helical" evidence="2">
    <location>
        <begin position="246"/>
        <end position="263"/>
    </location>
</feature>
<dbReference type="PANTHER" id="PTHR40465:SF1">
    <property type="entry name" value="DUF6534 DOMAIN-CONTAINING PROTEIN"/>
    <property type="match status" value="1"/>
</dbReference>
<dbReference type="AlphaFoldDB" id="A0A4S8MHS3"/>
<feature type="region of interest" description="Disordered" evidence="1">
    <location>
        <begin position="1"/>
        <end position="20"/>
    </location>
</feature>
<dbReference type="Pfam" id="PF20152">
    <property type="entry name" value="DUF6534"/>
    <property type="match status" value="1"/>
</dbReference>
<dbReference type="EMBL" id="ML179079">
    <property type="protein sequence ID" value="THV02235.1"/>
    <property type="molecule type" value="Genomic_DNA"/>
</dbReference>
<feature type="transmembrane region" description="Helical" evidence="2">
    <location>
        <begin position="100"/>
        <end position="120"/>
    </location>
</feature>
<proteinExistence type="predicted"/>
<feature type="transmembrane region" description="Helical" evidence="2">
    <location>
        <begin position="172"/>
        <end position="195"/>
    </location>
</feature>
<name>A0A4S8MHS3_DENBC</name>
<feature type="compositionally biased region" description="Low complexity" evidence="1">
    <location>
        <begin position="11"/>
        <end position="20"/>
    </location>
</feature>
<feature type="transmembrane region" description="Helical" evidence="2">
    <location>
        <begin position="216"/>
        <end position="240"/>
    </location>
</feature>
<dbReference type="Proteomes" id="UP000297245">
    <property type="component" value="Unassembled WGS sequence"/>
</dbReference>
<keyword evidence="5" id="KW-1185">Reference proteome</keyword>
<feature type="transmembrane region" description="Helical" evidence="2">
    <location>
        <begin position="64"/>
        <end position="88"/>
    </location>
</feature>
<gene>
    <name evidence="4" type="ORF">K435DRAFT_749762</name>
</gene>
<accession>A0A4S8MHS3</accession>
<evidence type="ECO:0000259" key="3">
    <source>
        <dbReference type="Pfam" id="PF20152"/>
    </source>
</evidence>
<evidence type="ECO:0000313" key="4">
    <source>
        <dbReference type="EMBL" id="THV02235.1"/>
    </source>
</evidence>
<feature type="transmembrane region" description="Helical" evidence="2">
    <location>
        <begin position="132"/>
        <end position="152"/>
    </location>
</feature>
<keyword evidence="2" id="KW-0812">Transmembrane</keyword>